<evidence type="ECO:0000256" key="5">
    <source>
        <dbReference type="ARBA" id="ARBA00023136"/>
    </source>
</evidence>
<dbReference type="OrthoDB" id="2802411at2759"/>
<proteinExistence type="inferred from homology"/>
<evidence type="ECO:0000256" key="3">
    <source>
        <dbReference type="ARBA" id="ARBA00022692"/>
    </source>
</evidence>
<sequence length="162" mass="18114">MTSENFRGVDLPNQSQMIILAVLLFFIPPLPIFLLTAPKYTILTKEFLVSVLLTLFGHVPGVLFSLYYVLIEFPRINADAYERAEGYIRLGDDEESQLVSNEEERPDPSRLGISQVQPPSNLDSHSNAGNTGEPPRYEDIVAPHEQQHPGDTKNGGDNKVQH</sequence>
<evidence type="ECO:0000313" key="9">
    <source>
        <dbReference type="Proteomes" id="UP000095085"/>
    </source>
</evidence>
<dbReference type="AlphaFoldDB" id="A0A1E4RJP1"/>
<dbReference type="EMBL" id="KV454540">
    <property type="protein sequence ID" value="ODV67489.1"/>
    <property type="molecule type" value="Genomic_DNA"/>
</dbReference>
<evidence type="ECO:0000256" key="2">
    <source>
        <dbReference type="ARBA" id="ARBA00009530"/>
    </source>
</evidence>
<keyword evidence="3 7" id="KW-0812">Transmembrane</keyword>
<accession>A0A1E4RJP1</accession>
<dbReference type="InterPro" id="IPR000612">
    <property type="entry name" value="PMP3"/>
</dbReference>
<dbReference type="GO" id="GO:0016020">
    <property type="term" value="C:membrane"/>
    <property type="evidence" value="ECO:0007669"/>
    <property type="project" value="UniProtKB-SubCell"/>
</dbReference>
<dbReference type="STRING" id="984485.A0A1E4RJP1"/>
<evidence type="ECO:0000313" key="8">
    <source>
        <dbReference type="EMBL" id="ODV67489.1"/>
    </source>
</evidence>
<keyword evidence="5 7" id="KW-0472">Membrane</keyword>
<evidence type="ECO:0000256" key="7">
    <source>
        <dbReference type="SAM" id="Phobius"/>
    </source>
</evidence>
<feature type="compositionally biased region" description="Polar residues" evidence="6">
    <location>
        <begin position="112"/>
        <end position="130"/>
    </location>
</feature>
<evidence type="ECO:0000256" key="4">
    <source>
        <dbReference type="ARBA" id="ARBA00022989"/>
    </source>
</evidence>
<keyword evidence="9" id="KW-1185">Reference proteome</keyword>
<feature type="transmembrane region" description="Helical" evidence="7">
    <location>
        <begin position="15"/>
        <end position="35"/>
    </location>
</feature>
<evidence type="ECO:0000256" key="1">
    <source>
        <dbReference type="ARBA" id="ARBA00004370"/>
    </source>
</evidence>
<name>A0A1E4RJP1_9ASCO</name>
<evidence type="ECO:0000256" key="6">
    <source>
        <dbReference type="SAM" id="MobiDB-lite"/>
    </source>
</evidence>
<feature type="compositionally biased region" description="Basic and acidic residues" evidence="6">
    <location>
        <begin position="135"/>
        <end position="162"/>
    </location>
</feature>
<dbReference type="Proteomes" id="UP000095085">
    <property type="component" value="Unassembled WGS sequence"/>
</dbReference>
<dbReference type="RefSeq" id="XP_020076556.1">
    <property type="nucleotide sequence ID" value="XM_020221002.1"/>
</dbReference>
<comment type="subcellular location">
    <subcellularLocation>
        <location evidence="1">Membrane</location>
    </subcellularLocation>
</comment>
<protein>
    <submittedName>
        <fullName evidence="8">Uncharacterized protein</fullName>
    </submittedName>
</protein>
<feature type="transmembrane region" description="Helical" evidence="7">
    <location>
        <begin position="47"/>
        <end position="70"/>
    </location>
</feature>
<organism evidence="8 9">
    <name type="scientific">Hyphopichia burtonii NRRL Y-1933</name>
    <dbReference type="NCBI Taxonomy" id="984485"/>
    <lineage>
        <taxon>Eukaryota</taxon>
        <taxon>Fungi</taxon>
        <taxon>Dikarya</taxon>
        <taxon>Ascomycota</taxon>
        <taxon>Saccharomycotina</taxon>
        <taxon>Pichiomycetes</taxon>
        <taxon>Debaryomycetaceae</taxon>
        <taxon>Hyphopichia</taxon>
    </lineage>
</organism>
<dbReference type="GeneID" id="30995552"/>
<gene>
    <name evidence="8" type="ORF">HYPBUDRAFT_152408</name>
</gene>
<keyword evidence="4 7" id="KW-1133">Transmembrane helix</keyword>
<comment type="similarity">
    <text evidence="2">Belongs to the UPF0057 (PMP3) family.</text>
</comment>
<reference evidence="9" key="1">
    <citation type="submission" date="2016-05" db="EMBL/GenBank/DDBJ databases">
        <title>Comparative genomics of biotechnologically important yeasts.</title>
        <authorList>
            <consortium name="DOE Joint Genome Institute"/>
            <person name="Riley R."/>
            <person name="Haridas S."/>
            <person name="Wolfe K.H."/>
            <person name="Lopes M.R."/>
            <person name="Hittinger C.T."/>
            <person name="Goker M."/>
            <person name="Salamov A."/>
            <person name="Wisecaver J."/>
            <person name="Long T.M."/>
            <person name="Aerts A.L."/>
            <person name="Barry K."/>
            <person name="Choi C."/>
            <person name="Clum A."/>
            <person name="Coughlan A.Y."/>
            <person name="Deshpande S."/>
            <person name="Douglass A.P."/>
            <person name="Hanson S.J."/>
            <person name="Klenk H.-P."/>
            <person name="Labutti K."/>
            <person name="Lapidus A."/>
            <person name="Lindquist E."/>
            <person name="Lipzen A."/>
            <person name="Meier-Kolthoff J.P."/>
            <person name="Ohm R.A."/>
            <person name="Otillar R.P."/>
            <person name="Pangilinan J."/>
            <person name="Peng Y."/>
            <person name="Rokas A."/>
            <person name="Rosa C.A."/>
            <person name="Scheuner C."/>
            <person name="Sibirny A.A."/>
            <person name="Slot J.C."/>
            <person name="Stielow J.B."/>
            <person name="Sun H."/>
            <person name="Kurtzman C.P."/>
            <person name="Blackwell M."/>
            <person name="Grigoriev I.V."/>
            <person name="Jeffries T.W."/>
        </authorList>
    </citation>
    <scope>NUCLEOTIDE SEQUENCE [LARGE SCALE GENOMIC DNA]</scope>
    <source>
        <strain evidence="9">NRRL Y-1933</strain>
    </source>
</reference>
<feature type="region of interest" description="Disordered" evidence="6">
    <location>
        <begin position="92"/>
        <end position="162"/>
    </location>
</feature>
<dbReference type="Pfam" id="PF01679">
    <property type="entry name" value="Pmp3"/>
    <property type="match status" value="1"/>
</dbReference>